<accession>A0A3A4R255</accession>
<dbReference type="Proteomes" id="UP000266426">
    <property type="component" value="Unassembled WGS sequence"/>
</dbReference>
<evidence type="ECO:0000313" key="1">
    <source>
        <dbReference type="EMBL" id="RJP58713.1"/>
    </source>
</evidence>
<reference evidence="1 2" key="1">
    <citation type="journal article" date="2017" name="ISME J.">
        <title>Energy and carbon metabolisms in a deep terrestrial subsurface fluid microbial community.</title>
        <authorList>
            <person name="Momper L."/>
            <person name="Jungbluth S.P."/>
            <person name="Lee M.D."/>
            <person name="Amend J.P."/>
        </authorList>
    </citation>
    <scope>NUCLEOTIDE SEQUENCE [LARGE SCALE GENOMIC DNA]</scope>
    <source>
        <strain evidence="1">SURF_26</strain>
    </source>
</reference>
<dbReference type="AlphaFoldDB" id="A0A3A4R255"/>
<protein>
    <submittedName>
        <fullName evidence="1">Uncharacterized protein</fullName>
    </submittedName>
</protein>
<comment type="caution">
    <text evidence="1">The sequence shown here is derived from an EMBL/GenBank/DDBJ whole genome shotgun (WGS) entry which is preliminary data.</text>
</comment>
<dbReference type="EMBL" id="QZJZ01000062">
    <property type="protein sequence ID" value="RJP58713.1"/>
    <property type="molecule type" value="Genomic_DNA"/>
</dbReference>
<sequence>MVQKTLKIKAKDCASLTLGSFSELPIHSRTELVAHHFCFKRRRLNKDVLDAYLQHVTPELIRDVLTLCSDTETQKKFFRAMKNIRTETLNAFLKNNTKKNVFETINLLKLEDRRKISPDILLQLKPAQLSEYINDHFSSFGKLPNRFFPATIKSLDPEAIVTIFQSISSEHIGAFCKAVCKNDCAVFSKLFGFNKIQVLLEGIKGNIGLSVVEKGDFLIRCDKINKRNVILVHASLFQNSALLGLELELQLYFIKLKQRKHIDVAIEPLFHDIKLLHFLLNMPSKLLKSTEQFIKKHVEYDSGYLYRYIAENDFRALCKVTANQYNKIMQGIFDLFYDQFADEYAKGQKDDPVFKKNVRKQLACRLIEYHLEDSDEIEIPFLLQFDSYLDADGRTLLGYYRNNGLNIEIRPTIKQFSNSFVRFRPRFSGMYDVFKINSKGKVLDFVPVNYILADSKFQHLSPGYAVACYLKGKPVKPLTFRTYLTSDSKLYFGKIDNEVIQTLISYLEGTTPVECLVKRNEDYYSLQIYLLNTHSGKYEFNTPVRIIDLKTEKPYFKNITHDFNPSYFLEMDKNAFNNTLQYFKKDYFITFYDTLTIDQKKQIFEKLTQQGEDAFIDRLGEERFNEELEKLSFTFGDDLDLIDDFMGDRGGMESAEYIEIADGRRKSDFHVQDVPDLDDDSYFAMRESARLDEFGFDFISYPPELTFKIKMEILAKIYESFPQDLRRYIKIHAAEIDDEMQEKINSIDPRLLDGVPLEKAYAVRRNPVKRAFINDLIKFLEDKISYDTINEMIVYLRDSSIRIYHNDLSSQFIVRSAVVDTIAAISGLEPRILISSLSLHISDS</sequence>
<organism evidence="1 2">
    <name type="scientific">Candidatus Auribacter fodinae</name>
    <dbReference type="NCBI Taxonomy" id="2093366"/>
    <lineage>
        <taxon>Bacteria</taxon>
        <taxon>Pseudomonadati</taxon>
        <taxon>Candidatus Auribacterota</taxon>
        <taxon>Candidatus Auribacteria</taxon>
        <taxon>Candidatus Auribacterales</taxon>
        <taxon>Candidatus Auribacteraceae</taxon>
        <taxon>Candidatus Auribacter</taxon>
    </lineage>
</organism>
<evidence type="ECO:0000313" key="2">
    <source>
        <dbReference type="Proteomes" id="UP000266426"/>
    </source>
</evidence>
<gene>
    <name evidence="1" type="ORF">C4541_07460</name>
</gene>
<proteinExistence type="predicted"/>
<name>A0A3A4R255_9BACT</name>